<protein>
    <recommendedName>
        <fullName evidence="3">VOC family protein</fullName>
    </recommendedName>
</protein>
<dbReference type="Gene3D" id="3.10.180.10">
    <property type="entry name" value="2,3-Dihydroxybiphenyl 1,2-Dioxygenase, domain 1"/>
    <property type="match status" value="1"/>
</dbReference>
<sequence>MSEHDAPAPMKLTQISIVVRDIAVTRARWSALIGKPLADGVLFLAFWQPGENDTPWRRHLDAHGEGVMDLEFEAPTLDAVVDALDRKAYHVGNFSSSSYNLFAARDLLAVDLNVTVRD</sequence>
<dbReference type="RefSeq" id="WP_344057963.1">
    <property type="nucleotide sequence ID" value="NZ_BAAAOH010000001.1"/>
</dbReference>
<name>A0ABP5D5E9_9MICO</name>
<evidence type="ECO:0008006" key="3">
    <source>
        <dbReference type="Google" id="ProtNLM"/>
    </source>
</evidence>
<dbReference type="EMBL" id="BAAAOH010000001">
    <property type="protein sequence ID" value="GAA1974429.1"/>
    <property type="molecule type" value="Genomic_DNA"/>
</dbReference>
<evidence type="ECO:0000313" key="2">
    <source>
        <dbReference type="Proteomes" id="UP001500326"/>
    </source>
</evidence>
<dbReference type="SUPFAM" id="SSF54593">
    <property type="entry name" value="Glyoxalase/Bleomycin resistance protein/Dihydroxybiphenyl dioxygenase"/>
    <property type="match status" value="1"/>
</dbReference>
<dbReference type="Proteomes" id="UP001500326">
    <property type="component" value="Unassembled WGS sequence"/>
</dbReference>
<accession>A0ABP5D5E9</accession>
<dbReference type="InterPro" id="IPR029068">
    <property type="entry name" value="Glyas_Bleomycin-R_OHBP_Dase"/>
</dbReference>
<reference evidence="2" key="1">
    <citation type="journal article" date="2019" name="Int. J. Syst. Evol. Microbiol.">
        <title>The Global Catalogue of Microorganisms (GCM) 10K type strain sequencing project: providing services to taxonomists for standard genome sequencing and annotation.</title>
        <authorList>
            <consortium name="The Broad Institute Genomics Platform"/>
            <consortium name="The Broad Institute Genome Sequencing Center for Infectious Disease"/>
            <person name="Wu L."/>
            <person name="Ma J."/>
        </authorList>
    </citation>
    <scope>NUCLEOTIDE SEQUENCE [LARGE SCALE GENOMIC DNA]</scope>
    <source>
        <strain evidence="2">JCM 14902</strain>
    </source>
</reference>
<comment type="caution">
    <text evidence="1">The sequence shown here is derived from an EMBL/GenBank/DDBJ whole genome shotgun (WGS) entry which is preliminary data.</text>
</comment>
<organism evidence="1 2">
    <name type="scientific">Microbacterium pumilum</name>
    <dbReference type="NCBI Taxonomy" id="344165"/>
    <lineage>
        <taxon>Bacteria</taxon>
        <taxon>Bacillati</taxon>
        <taxon>Actinomycetota</taxon>
        <taxon>Actinomycetes</taxon>
        <taxon>Micrococcales</taxon>
        <taxon>Microbacteriaceae</taxon>
        <taxon>Microbacterium</taxon>
    </lineage>
</organism>
<evidence type="ECO:0000313" key="1">
    <source>
        <dbReference type="EMBL" id="GAA1974429.1"/>
    </source>
</evidence>
<keyword evidence="2" id="KW-1185">Reference proteome</keyword>
<proteinExistence type="predicted"/>
<gene>
    <name evidence="1" type="ORF">GCM10009777_03650</name>
</gene>